<evidence type="ECO:0000313" key="12">
    <source>
        <dbReference type="Proteomes" id="UP000015241"/>
    </source>
</evidence>
<reference evidence="11 12" key="1">
    <citation type="journal article" date="2012" name="Science">
        <title>The Paleozoic origin of enzymatic lignin decomposition reconstructed from 31 fungal genomes.</title>
        <authorList>
            <person name="Floudas D."/>
            <person name="Binder M."/>
            <person name="Riley R."/>
            <person name="Barry K."/>
            <person name="Blanchette R.A."/>
            <person name="Henrissat B."/>
            <person name="Martinez A.T."/>
            <person name="Otillar R."/>
            <person name="Spatafora J.W."/>
            <person name="Yadav J.S."/>
            <person name="Aerts A."/>
            <person name="Benoit I."/>
            <person name="Boyd A."/>
            <person name="Carlson A."/>
            <person name="Copeland A."/>
            <person name="Coutinho P.M."/>
            <person name="de Vries R.P."/>
            <person name="Ferreira P."/>
            <person name="Findley K."/>
            <person name="Foster B."/>
            <person name="Gaskell J."/>
            <person name="Glotzer D."/>
            <person name="Gorecki P."/>
            <person name="Heitman J."/>
            <person name="Hesse C."/>
            <person name="Hori C."/>
            <person name="Igarashi K."/>
            <person name="Jurgens J.A."/>
            <person name="Kallen N."/>
            <person name="Kersten P."/>
            <person name="Kohler A."/>
            <person name="Kuees U."/>
            <person name="Kumar T.K.A."/>
            <person name="Kuo A."/>
            <person name="LaButti K."/>
            <person name="Larrondo L.F."/>
            <person name="Lindquist E."/>
            <person name="Ling A."/>
            <person name="Lombard V."/>
            <person name="Lucas S."/>
            <person name="Lundell T."/>
            <person name="Martin R."/>
            <person name="McLaughlin D.J."/>
            <person name="Morgenstern I."/>
            <person name="Morin E."/>
            <person name="Murat C."/>
            <person name="Nagy L.G."/>
            <person name="Nolan M."/>
            <person name="Ohm R.A."/>
            <person name="Patyshakuliyeva A."/>
            <person name="Rokas A."/>
            <person name="Ruiz-Duenas F.J."/>
            <person name="Sabat G."/>
            <person name="Salamov A."/>
            <person name="Samejima M."/>
            <person name="Schmutz J."/>
            <person name="Slot J.C."/>
            <person name="St John F."/>
            <person name="Stenlid J."/>
            <person name="Sun H."/>
            <person name="Sun S."/>
            <person name="Syed K."/>
            <person name="Tsang A."/>
            <person name="Wiebenga A."/>
            <person name="Young D."/>
            <person name="Pisabarro A."/>
            <person name="Eastwood D.C."/>
            <person name="Martin F."/>
            <person name="Cullen D."/>
            <person name="Grigoriev I.V."/>
            <person name="Hibbett D.S."/>
        </authorList>
    </citation>
    <scope>NUCLEOTIDE SEQUENCE</scope>
    <source>
        <strain evidence="12">FP-58527</strain>
    </source>
</reference>
<dbReference type="PANTHER" id="PTHR22770:SF13">
    <property type="entry name" value="RING-TYPE DOMAIN-CONTAINING PROTEIN"/>
    <property type="match status" value="1"/>
</dbReference>
<dbReference type="InterPro" id="IPR013083">
    <property type="entry name" value="Znf_RING/FYVE/PHD"/>
</dbReference>
<dbReference type="GO" id="GO:0000151">
    <property type="term" value="C:ubiquitin ligase complex"/>
    <property type="evidence" value="ECO:0007669"/>
    <property type="project" value="TreeGrafter"/>
</dbReference>
<evidence type="ECO:0000256" key="3">
    <source>
        <dbReference type="ARBA" id="ARBA00022723"/>
    </source>
</evidence>
<dbReference type="OrthoDB" id="10009520at2759"/>
<name>S8E3I6_FOMSC</name>
<dbReference type="InterPro" id="IPR001841">
    <property type="entry name" value="Znf_RING"/>
</dbReference>
<dbReference type="CDD" id="cd00590">
    <property type="entry name" value="RRM_SF"/>
    <property type="match status" value="1"/>
</dbReference>
<dbReference type="PROSITE" id="PS51873">
    <property type="entry name" value="TRIAD"/>
    <property type="match status" value="1"/>
</dbReference>
<dbReference type="Pfam" id="PF01485">
    <property type="entry name" value="IBR"/>
    <property type="match status" value="1"/>
</dbReference>
<evidence type="ECO:0008006" key="13">
    <source>
        <dbReference type="Google" id="ProtNLM"/>
    </source>
</evidence>
<dbReference type="GO" id="GO:0008270">
    <property type="term" value="F:zinc ion binding"/>
    <property type="evidence" value="ECO:0007669"/>
    <property type="project" value="UniProtKB-KW"/>
</dbReference>
<keyword evidence="7" id="KW-0862">Zinc</keyword>
<evidence type="ECO:0000256" key="1">
    <source>
        <dbReference type="ARBA" id="ARBA00004906"/>
    </source>
</evidence>
<dbReference type="SUPFAM" id="SSF54928">
    <property type="entry name" value="RNA-binding domain, RBD"/>
    <property type="match status" value="2"/>
</dbReference>
<keyword evidence="2" id="KW-0808">Transferase</keyword>
<dbReference type="InterPro" id="IPR012677">
    <property type="entry name" value="Nucleotide-bd_a/b_plait_sf"/>
</dbReference>
<accession>S8E3I6</accession>
<dbReference type="InterPro" id="IPR051628">
    <property type="entry name" value="LUBAC_E3_Ligases"/>
</dbReference>
<dbReference type="InterPro" id="IPR002867">
    <property type="entry name" value="IBR_dom"/>
</dbReference>
<dbReference type="PROSITE" id="PS50089">
    <property type="entry name" value="ZF_RING_2"/>
    <property type="match status" value="1"/>
</dbReference>
<dbReference type="STRING" id="743788.S8E3I6"/>
<dbReference type="EMBL" id="KE504170">
    <property type="protein sequence ID" value="EPS97968.1"/>
    <property type="molecule type" value="Genomic_DNA"/>
</dbReference>
<dbReference type="InterPro" id="IPR035979">
    <property type="entry name" value="RBD_domain_sf"/>
</dbReference>
<feature type="domain" description="RING-type" evidence="10">
    <location>
        <begin position="509"/>
        <end position="718"/>
    </location>
</feature>
<evidence type="ECO:0000256" key="2">
    <source>
        <dbReference type="ARBA" id="ARBA00022679"/>
    </source>
</evidence>
<dbReference type="GO" id="GO:0003723">
    <property type="term" value="F:RNA binding"/>
    <property type="evidence" value="ECO:0007669"/>
    <property type="project" value="InterPro"/>
</dbReference>
<dbReference type="CDD" id="cd22585">
    <property type="entry name" value="Rcat_RBR_DEAH12-like"/>
    <property type="match status" value="1"/>
</dbReference>
<dbReference type="SUPFAM" id="SSF57850">
    <property type="entry name" value="RING/U-box"/>
    <property type="match status" value="2"/>
</dbReference>
<keyword evidence="6" id="KW-0833">Ubl conjugation pathway</keyword>
<dbReference type="InParanoid" id="S8E3I6"/>
<dbReference type="Pfam" id="PF22191">
    <property type="entry name" value="IBR_1"/>
    <property type="match status" value="1"/>
</dbReference>
<dbReference type="GO" id="GO:0004842">
    <property type="term" value="F:ubiquitin-protein transferase activity"/>
    <property type="evidence" value="ECO:0007669"/>
    <property type="project" value="TreeGrafter"/>
</dbReference>
<evidence type="ECO:0000256" key="6">
    <source>
        <dbReference type="ARBA" id="ARBA00022786"/>
    </source>
</evidence>
<gene>
    <name evidence="11" type="ORF">FOMPIDRAFT_1037671</name>
</gene>
<dbReference type="Gene3D" id="3.30.70.330">
    <property type="match status" value="1"/>
</dbReference>
<dbReference type="Gene3D" id="3.30.40.10">
    <property type="entry name" value="Zinc/RING finger domain, C3HC4 (zinc finger)"/>
    <property type="match status" value="1"/>
</dbReference>
<dbReference type="GO" id="GO:0043161">
    <property type="term" value="P:proteasome-mediated ubiquitin-dependent protein catabolic process"/>
    <property type="evidence" value="ECO:0007669"/>
    <property type="project" value="TreeGrafter"/>
</dbReference>
<keyword evidence="3" id="KW-0479">Metal-binding</keyword>
<evidence type="ECO:0000256" key="4">
    <source>
        <dbReference type="ARBA" id="ARBA00022737"/>
    </source>
</evidence>
<dbReference type="eggNOG" id="KOG1812">
    <property type="taxonomic scope" value="Eukaryota"/>
</dbReference>
<evidence type="ECO:0000256" key="8">
    <source>
        <dbReference type="PROSITE-ProRule" id="PRU00175"/>
    </source>
</evidence>
<dbReference type="PANTHER" id="PTHR22770">
    <property type="entry name" value="UBIQUITIN CONJUGATING ENZYME 7 INTERACTING PROTEIN-RELATED"/>
    <property type="match status" value="1"/>
</dbReference>
<dbReference type="InterPro" id="IPR013087">
    <property type="entry name" value="Znf_C2H2_type"/>
</dbReference>
<dbReference type="Gene3D" id="1.20.120.1750">
    <property type="match status" value="1"/>
</dbReference>
<dbReference type="InterPro" id="IPR000504">
    <property type="entry name" value="RRM_dom"/>
</dbReference>
<feature type="domain" description="RING-type" evidence="9">
    <location>
        <begin position="513"/>
        <end position="562"/>
    </location>
</feature>
<keyword evidence="12" id="KW-1185">Reference proteome</keyword>
<comment type="pathway">
    <text evidence="1">Protein modification; protein ubiquitination.</text>
</comment>
<dbReference type="Pfam" id="PF00076">
    <property type="entry name" value="RRM_1"/>
    <property type="match status" value="1"/>
</dbReference>
<organism evidence="11 12">
    <name type="scientific">Fomitopsis schrenkii</name>
    <name type="common">Brown rot fungus</name>
    <dbReference type="NCBI Taxonomy" id="2126942"/>
    <lineage>
        <taxon>Eukaryota</taxon>
        <taxon>Fungi</taxon>
        <taxon>Dikarya</taxon>
        <taxon>Basidiomycota</taxon>
        <taxon>Agaricomycotina</taxon>
        <taxon>Agaricomycetes</taxon>
        <taxon>Polyporales</taxon>
        <taxon>Fomitopsis</taxon>
    </lineage>
</organism>
<keyword evidence="5 8" id="KW-0863">Zinc-finger</keyword>
<evidence type="ECO:0000256" key="5">
    <source>
        <dbReference type="ARBA" id="ARBA00022771"/>
    </source>
</evidence>
<dbReference type="InterPro" id="IPR044066">
    <property type="entry name" value="TRIAD_supradom"/>
</dbReference>
<protein>
    <recommendedName>
        <fullName evidence="13">RING-type domain-containing protein</fullName>
    </recommendedName>
</protein>
<evidence type="ECO:0000259" key="10">
    <source>
        <dbReference type="PROSITE" id="PS51873"/>
    </source>
</evidence>
<dbReference type="InterPro" id="IPR027370">
    <property type="entry name" value="Znf-RING_euk"/>
</dbReference>
<proteinExistence type="predicted"/>
<evidence type="ECO:0000259" key="9">
    <source>
        <dbReference type="PROSITE" id="PS50089"/>
    </source>
</evidence>
<evidence type="ECO:0000313" key="11">
    <source>
        <dbReference type="EMBL" id="EPS97968.1"/>
    </source>
</evidence>
<evidence type="ECO:0000256" key="7">
    <source>
        <dbReference type="ARBA" id="ARBA00022833"/>
    </source>
</evidence>
<dbReference type="CDD" id="cd20335">
    <property type="entry name" value="BRcat_RBR"/>
    <property type="match status" value="1"/>
</dbReference>
<dbReference type="HOGENOM" id="CLU_004235_1_1_1"/>
<dbReference type="AlphaFoldDB" id="S8E3I6"/>
<dbReference type="GO" id="GO:0043130">
    <property type="term" value="F:ubiquitin binding"/>
    <property type="evidence" value="ECO:0007669"/>
    <property type="project" value="TreeGrafter"/>
</dbReference>
<sequence length="720" mass="79938">MDVRQSASTQAPTVPLVPPGLGLEAVLTYGAGFDVQSIVTAFETRQVILKDLPRGIHTAEVSSALKPYGEVTSIFFPDPGRKGIAGAKVTFATPEQAASAACALDGLELFGTPISARLWSGQTSLVGKARLADGDVLFEFPCAHKTAYVGYSTRAQADKAISLANESEVKGNWVVAELHEGLPSAGAVTVRFRGLPASTQMKDLMRYGKAEGFMVERPNYESTKAAIHRLRVILEKFGHEFLFNLLPPPYKRGNVRAYAHFETAEAAEAVCAALNNRRQPFCGYGKLTATHISTLVYQLPRTVFNALAYDIRLLNAFVWRTLEPGSSISIIDNRTRGPHSPVCIKLAAQRYQALTKMKTLFDRLLHGERIEQGGEIVWDTFFARRAGIFYLEDLQRRHAGVLINRDPRKGILALFGPEPLRRAVRAAILAKVGDLRSRKWYSIDLPGRLIGLFWGSDLATLQQRFGEENVTLDTAARTLRVRGDDAAHEAALLAVKQARERHADEKSQPQVECPVCFTEVTNPVKLDCGHTWCKSCLQNYLRASIDNASFPLVCLGDEARCPSRIPIHVAQEVLSTNEFNDILEAAFRAHVHSHPKEYHYCPTPDCKQVYHRNTQNHALQCPSCLLRICPKCNAEYHEHSPCQGDEESDRALFEEWKRSHDVKDCPGCKAPIEREAGCNHMTCVRCKTHICWVCLATFEESGEVYAHMHSIHGGIGLEEV</sequence>
<dbReference type="Proteomes" id="UP000015241">
    <property type="component" value="Unassembled WGS sequence"/>
</dbReference>
<dbReference type="GO" id="GO:0097039">
    <property type="term" value="P:protein linear polyubiquitination"/>
    <property type="evidence" value="ECO:0007669"/>
    <property type="project" value="TreeGrafter"/>
</dbReference>
<keyword evidence="4" id="KW-0677">Repeat</keyword>
<dbReference type="Pfam" id="PF13445">
    <property type="entry name" value="zf-RING_UBOX"/>
    <property type="match status" value="1"/>
</dbReference>
<dbReference type="PROSITE" id="PS00028">
    <property type="entry name" value="ZINC_FINGER_C2H2_1"/>
    <property type="match status" value="1"/>
</dbReference>